<organism evidence="2 3">
    <name type="scientific">Reticulibacter mediterranei</name>
    <dbReference type="NCBI Taxonomy" id="2778369"/>
    <lineage>
        <taxon>Bacteria</taxon>
        <taxon>Bacillati</taxon>
        <taxon>Chloroflexota</taxon>
        <taxon>Ktedonobacteria</taxon>
        <taxon>Ktedonobacterales</taxon>
        <taxon>Reticulibacteraceae</taxon>
        <taxon>Reticulibacter</taxon>
    </lineage>
</organism>
<evidence type="ECO:0000313" key="2">
    <source>
        <dbReference type="EMBL" id="GHO98979.1"/>
    </source>
</evidence>
<dbReference type="SUPFAM" id="SSF53335">
    <property type="entry name" value="S-adenosyl-L-methionine-dependent methyltransferases"/>
    <property type="match status" value="1"/>
</dbReference>
<dbReference type="GO" id="GO:0008168">
    <property type="term" value="F:methyltransferase activity"/>
    <property type="evidence" value="ECO:0007669"/>
    <property type="project" value="TreeGrafter"/>
</dbReference>
<dbReference type="Pfam" id="PF13649">
    <property type="entry name" value="Methyltransf_25"/>
    <property type="match status" value="1"/>
</dbReference>
<dbReference type="InterPro" id="IPR029063">
    <property type="entry name" value="SAM-dependent_MTases_sf"/>
</dbReference>
<keyword evidence="3" id="KW-1185">Reference proteome</keyword>
<accession>A0A8J3N5E5</accession>
<evidence type="ECO:0000259" key="1">
    <source>
        <dbReference type="Pfam" id="PF13649"/>
    </source>
</evidence>
<protein>
    <recommendedName>
        <fullName evidence="1">Methyltransferase domain-containing protein</fullName>
    </recommendedName>
</protein>
<dbReference type="InterPro" id="IPR041698">
    <property type="entry name" value="Methyltransf_25"/>
</dbReference>
<dbReference type="Gene3D" id="3.40.50.150">
    <property type="entry name" value="Vaccinia Virus protein VP39"/>
    <property type="match status" value="1"/>
</dbReference>
<comment type="caution">
    <text evidence="2">The sequence shown here is derived from an EMBL/GenBank/DDBJ whole genome shotgun (WGS) entry which is preliminary data.</text>
</comment>
<dbReference type="PANTHER" id="PTHR43591:SF24">
    <property type="entry name" value="2-METHOXY-6-POLYPRENYL-1,4-BENZOQUINOL METHYLASE, MITOCHONDRIAL"/>
    <property type="match status" value="1"/>
</dbReference>
<name>A0A8J3N5E5_9CHLR</name>
<dbReference type="EMBL" id="BNJK01000002">
    <property type="protein sequence ID" value="GHO98979.1"/>
    <property type="molecule type" value="Genomic_DNA"/>
</dbReference>
<dbReference type="RefSeq" id="WP_220209648.1">
    <property type="nucleotide sequence ID" value="NZ_BNJK01000002.1"/>
</dbReference>
<reference evidence="2" key="1">
    <citation type="submission" date="2020-10" db="EMBL/GenBank/DDBJ databases">
        <title>Taxonomic study of unclassified bacteria belonging to the class Ktedonobacteria.</title>
        <authorList>
            <person name="Yabe S."/>
            <person name="Wang C.M."/>
            <person name="Zheng Y."/>
            <person name="Sakai Y."/>
            <person name="Cavaletti L."/>
            <person name="Monciardini P."/>
            <person name="Donadio S."/>
        </authorList>
    </citation>
    <scope>NUCLEOTIDE SEQUENCE</scope>
    <source>
        <strain evidence="2">ID150040</strain>
    </source>
</reference>
<evidence type="ECO:0000313" key="3">
    <source>
        <dbReference type="Proteomes" id="UP000597444"/>
    </source>
</evidence>
<sequence>MIHSSTSHQQKAAETQGHVLNWGWRYDIMLWWSDILSGGKWHEFEQQIIEKATLQPGETVLDVGCGTGTIALFASTKVGAKGRVVGIDPGPKQIDRARAKARRVGRPLDFRVGVIEHLPFPDRSFDVVLSTFVMHMLPEELKRQGLVEIARVLQPGGRLLIVDTRRPEEPSEQPVHTGPWNSGIQDQPALLKEAGFVQIESGEMEAGSSRFPAMGFVRARISEAKREGE</sequence>
<gene>
    <name evidence="2" type="ORF">KSF_090270</name>
</gene>
<dbReference type="AlphaFoldDB" id="A0A8J3N5E5"/>
<feature type="domain" description="Methyltransferase" evidence="1">
    <location>
        <begin position="60"/>
        <end position="157"/>
    </location>
</feature>
<dbReference type="PANTHER" id="PTHR43591">
    <property type="entry name" value="METHYLTRANSFERASE"/>
    <property type="match status" value="1"/>
</dbReference>
<dbReference type="Proteomes" id="UP000597444">
    <property type="component" value="Unassembled WGS sequence"/>
</dbReference>
<dbReference type="CDD" id="cd02440">
    <property type="entry name" value="AdoMet_MTases"/>
    <property type="match status" value="1"/>
</dbReference>
<proteinExistence type="predicted"/>